<dbReference type="Gene3D" id="2.30.40.10">
    <property type="entry name" value="Urease, subunit C, domain 1"/>
    <property type="match status" value="2"/>
</dbReference>
<dbReference type="InterPro" id="IPR011059">
    <property type="entry name" value="Metal-dep_hydrolase_composite"/>
</dbReference>
<dbReference type="Gene3D" id="3.20.20.140">
    <property type="entry name" value="Metal-dependent hydrolases"/>
    <property type="match status" value="2"/>
</dbReference>
<dbReference type="GO" id="GO:0005829">
    <property type="term" value="C:cytosol"/>
    <property type="evidence" value="ECO:0007669"/>
    <property type="project" value="TreeGrafter"/>
</dbReference>
<dbReference type="InterPro" id="IPR032466">
    <property type="entry name" value="Metal_Hydrolase"/>
</dbReference>
<evidence type="ECO:0000256" key="3">
    <source>
        <dbReference type="ARBA" id="ARBA00022490"/>
    </source>
</evidence>
<dbReference type="FunFam" id="3.20.20.140:FF:000174">
    <property type="entry name" value="Dihydropyrimidinase-related protein 2"/>
    <property type="match status" value="1"/>
</dbReference>
<dbReference type="GeneTree" id="ENSGT01030000234527"/>
<feature type="compositionally biased region" description="Low complexity" evidence="4">
    <location>
        <begin position="499"/>
        <end position="510"/>
    </location>
</feature>
<keyword evidence="3" id="KW-0963">Cytoplasm</keyword>
<dbReference type="GO" id="GO:0016812">
    <property type="term" value="F:hydrolase activity, acting on carbon-nitrogen (but not peptide) bonds, in cyclic amides"/>
    <property type="evidence" value="ECO:0007669"/>
    <property type="project" value="TreeGrafter"/>
</dbReference>
<evidence type="ECO:0000313" key="7">
    <source>
        <dbReference type="Proteomes" id="UP000007635"/>
    </source>
</evidence>
<dbReference type="InterPro" id="IPR011778">
    <property type="entry name" value="Hydantoinase/dihydroPyrase"/>
</dbReference>
<reference evidence="6 7" key="1">
    <citation type="journal article" date="2021" name="G3 (Bethesda)">
        <title>Improved contiguity of the threespine stickleback genome using long-read sequencing.</title>
        <authorList>
            <person name="Nath S."/>
            <person name="Shaw D.E."/>
            <person name="White M.A."/>
        </authorList>
    </citation>
    <scope>NUCLEOTIDE SEQUENCE [LARGE SCALE GENOMIC DNA]</scope>
    <source>
        <strain evidence="6 7">Lake Benthic</strain>
    </source>
</reference>
<dbReference type="FunFam" id="2.30.40.10:FF:000021">
    <property type="entry name" value="Dihydropyrimidinase-related protein 2"/>
    <property type="match status" value="1"/>
</dbReference>
<feature type="region of interest" description="Disordered" evidence="4">
    <location>
        <begin position="495"/>
        <end position="518"/>
    </location>
</feature>
<dbReference type="Proteomes" id="UP000007635">
    <property type="component" value="Chromosome IX"/>
</dbReference>
<evidence type="ECO:0000256" key="1">
    <source>
        <dbReference type="ARBA" id="ARBA00004496"/>
    </source>
</evidence>
<evidence type="ECO:0000256" key="4">
    <source>
        <dbReference type="SAM" id="MobiDB-lite"/>
    </source>
</evidence>
<accession>A0AAQ4QK52</accession>
<dbReference type="InterPro" id="IPR050378">
    <property type="entry name" value="Metallo-dep_Hydrolases_sf"/>
</dbReference>
<protein>
    <submittedName>
        <fullName evidence="6">Collapsin response mediator protein 1</fullName>
    </submittedName>
</protein>
<dbReference type="SUPFAM" id="SSF51556">
    <property type="entry name" value="Metallo-dependent hydrolases"/>
    <property type="match status" value="1"/>
</dbReference>
<dbReference type="PANTHER" id="PTHR11647:SF54">
    <property type="entry name" value="DIHYDROPYRIMIDINASE-RELATED PROTEIN 1"/>
    <property type="match status" value="1"/>
</dbReference>
<comment type="subcellular location">
    <subcellularLocation>
        <location evidence="1">Cytoplasm</location>
    </subcellularLocation>
</comment>
<dbReference type="CDD" id="cd01314">
    <property type="entry name" value="D-HYD"/>
    <property type="match status" value="1"/>
</dbReference>
<feature type="domain" description="Amidohydrolase-related" evidence="5">
    <location>
        <begin position="65"/>
        <end position="438"/>
    </location>
</feature>
<evidence type="ECO:0000313" key="6">
    <source>
        <dbReference type="Ensembl" id="ENSGACP00000051635.1"/>
    </source>
</evidence>
<keyword evidence="7" id="KW-1185">Reference proteome</keyword>
<sequence>WYSYQEVNDIPHLMSERLLIKGGRVVNDDQSIYADVYIEDGLIKQVGENLVVPAGVKVIEANGRMVIPGGIDVNTCLMKSHLGTQPADDFLQGTKAALAGGTTMIIDHVTPEPGQSLLEAFERWQEAADKKACCDYSLHVDVPQWDETVKEELELLVQDKGTPSVPRLKVFHFTAIRCWISQELIDGHFCFQEQTKILRMGITGPEGHALSRPEELEAEAVFRAITLGNRVNCPVYITKVMSKSAADTIAQARRRGCVVFGEPITASLVTDGSHYWNKNWAKAAAYVTSPPLSTDPTTPDHLNTLLASGDLQVVGSAHCAYSTSQKAIGREDFTLIPEGTNGVEERMAFVWDKAAAMGKMDENQFVAVTSTNAAKIFNLYPRKGRIAVGSDADVVIWDPDSSKIISAKLQQSASEYNIFEGVECRGGPALVLSQGRVVYEEGQLQAQQGAGRFIPRKHFPDYAYQRIKIRDQAKSKQGVTRGMYDGPVHDVFATPKYVTPSPSAKTSPTSHQPPPIRNLHQSNFSLSGAQADDFVPRRSGHRIVAPPGGRSNITNLG</sequence>
<evidence type="ECO:0000256" key="2">
    <source>
        <dbReference type="ARBA" id="ARBA00008829"/>
    </source>
</evidence>
<comment type="similarity">
    <text evidence="2">Belongs to the metallo-dependent hydrolases superfamily. Hydantoinase/dihydropyrimidinase family.</text>
</comment>
<name>A0AAQ4QK52_GASAC</name>
<proteinExistence type="inferred from homology"/>
<dbReference type="AlphaFoldDB" id="A0AAQ4QK52"/>
<evidence type="ECO:0000259" key="5">
    <source>
        <dbReference type="Pfam" id="PF01979"/>
    </source>
</evidence>
<dbReference type="Pfam" id="PF01979">
    <property type="entry name" value="Amidohydro_1"/>
    <property type="match status" value="1"/>
</dbReference>
<organism evidence="6 7">
    <name type="scientific">Gasterosteus aculeatus aculeatus</name>
    <name type="common">three-spined stickleback</name>
    <dbReference type="NCBI Taxonomy" id="481459"/>
    <lineage>
        <taxon>Eukaryota</taxon>
        <taxon>Metazoa</taxon>
        <taxon>Chordata</taxon>
        <taxon>Craniata</taxon>
        <taxon>Vertebrata</taxon>
        <taxon>Euteleostomi</taxon>
        <taxon>Actinopterygii</taxon>
        <taxon>Neopterygii</taxon>
        <taxon>Teleostei</taxon>
        <taxon>Neoteleostei</taxon>
        <taxon>Acanthomorphata</taxon>
        <taxon>Eupercaria</taxon>
        <taxon>Perciformes</taxon>
        <taxon>Cottioidei</taxon>
        <taxon>Gasterosteales</taxon>
        <taxon>Gasterosteidae</taxon>
        <taxon>Gasterosteus</taxon>
    </lineage>
</organism>
<dbReference type="PANTHER" id="PTHR11647">
    <property type="entry name" value="HYDRANTOINASE/DIHYDROPYRIMIDINASE FAMILY MEMBER"/>
    <property type="match status" value="1"/>
</dbReference>
<dbReference type="SUPFAM" id="SSF51338">
    <property type="entry name" value="Composite domain of metallo-dependent hydrolases"/>
    <property type="match status" value="2"/>
</dbReference>
<reference evidence="6" key="3">
    <citation type="submission" date="2025-09" db="UniProtKB">
        <authorList>
            <consortium name="Ensembl"/>
        </authorList>
    </citation>
    <scope>IDENTIFICATION</scope>
</reference>
<dbReference type="InterPro" id="IPR006680">
    <property type="entry name" value="Amidohydro-rel"/>
</dbReference>
<reference evidence="6" key="2">
    <citation type="submission" date="2025-08" db="UniProtKB">
        <authorList>
            <consortium name="Ensembl"/>
        </authorList>
    </citation>
    <scope>IDENTIFICATION</scope>
</reference>
<dbReference type="Ensembl" id="ENSGACT00000031237.1">
    <property type="protein sequence ID" value="ENSGACP00000051635.1"/>
    <property type="gene ID" value="ENSGACG00000016047.2"/>
</dbReference>